<protein>
    <submittedName>
        <fullName evidence="1">Uncharacterized protein</fullName>
    </submittedName>
</protein>
<name>A0AAE7XT04_9CAUD</name>
<gene>
    <name evidence="1" type="ORF">101114UKE3_139</name>
</gene>
<organism evidence="1 2">
    <name type="scientific">Escherichia phage vB_EcoP-101114UKE3</name>
    <dbReference type="NCBI Taxonomy" id="2865794"/>
    <lineage>
        <taxon>Viruses</taxon>
        <taxon>Duplodnaviria</taxon>
        <taxon>Heunggongvirae</taxon>
        <taxon>Uroviricota</taxon>
        <taxon>Caudoviricetes</taxon>
        <taxon>Mktvariviridae</taxon>
        <taxon>Gordonclarkvirinae</taxon>
        <taxon>Suseptimavirus</taxon>
        <taxon>Suseptimavirus 101114UKE3</taxon>
    </lineage>
</organism>
<sequence>MFSSSLDVIRVFVPLCLKESEIILEKDLQRF</sequence>
<evidence type="ECO:0000313" key="2">
    <source>
        <dbReference type="Proteomes" id="UP000827177"/>
    </source>
</evidence>
<proteinExistence type="predicted"/>
<reference evidence="1 2" key="1">
    <citation type="submission" date="2021-05" db="EMBL/GenBank/DDBJ databases">
        <title>Naturally bred epsilon2 phages have an improved host range and effectivity in uropathogenic E. coli over their ancestor phages.</title>
        <authorList>
            <person name="Saez D."/>
            <person name="Loose M."/>
            <person name="Mutti M."/>
            <person name="Visram Z."/>
            <person name="Hitzenhammer E."/>
            <person name="Dippel D."/>
            <person name="Tisakova L."/>
            <person name="Schertler S."/>
            <person name="Wittmann J."/>
            <person name="Corsini L."/>
            <person name="Wagenlehner F."/>
        </authorList>
    </citation>
    <scope>NUCLEOTIDE SEQUENCE [LARGE SCALE GENOMIC DNA]</scope>
</reference>
<keyword evidence="2" id="KW-1185">Reference proteome</keyword>
<dbReference type="EMBL" id="MZ234017">
    <property type="protein sequence ID" value="QZI79270.1"/>
    <property type="molecule type" value="Genomic_DNA"/>
</dbReference>
<accession>A0AAE7XT04</accession>
<evidence type="ECO:0000313" key="1">
    <source>
        <dbReference type="EMBL" id="QZI79270.1"/>
    </source>
</evidence>
<dbReference type="Proteomes" id="UP000827177">
    <property type="component" value="Segment"/>
</dbReference>